<dbReference type="InterPro" id="IPR026555">
    <property type="entry name" value="NSL3/Tex30"/>
</dbReference>
<protein>
    <recommendedName>
        <fullName evidence="1">KANL3/Tex30 alpha/beta hydrolase-like domain-containing protein</fullName>
    </recommendedName>
</protein>
<proteinExistence type="predicted"/>
<evidence type="ECO:0000313" key="3">
    <source>
        <dbReference type="Proteomes" id="UP000001646"/>
    </source>
</evidence>
<reference evidence="2" key="2">
    <citation type="submission" date="2025-08" db="UniProtKB">
        <authorList>
            <consortium name="Ensembl"/>
        </authorList>
    </citation>
    <scope>IDENTIFICATION</scope>
</reference>
<dbReference type="Ensembl" id="ENSACAT00000041971.1">
    <property type="protein sequence ID" value="ENSACAP00000023504.1"/>
    <property type="gene ID" value="ENSACAG00000002950.4"/>
</dbReference>
<dbReference type="SUPFAM" id="SSF53474">
    <property type="entry name" value="alpha/beta-Hydrolases"/>
    <property type="match status" value="1"/>
</dbReference>
<reference evidence="2" key="3">
    <citation type="submission" date="2025-09" db="UniProtKB">
        <authorList>
            <consortium name="Ensembl"/>
        </authorList>
    </citation>
    <scope>IDENTIFICATION</scope>
</reference>
<dbReference type="Pfam" id="PF20408">
    <property type="entry name" value="Abhydrolase_11"/>
    <property type="match status" value="1"/>
</dbReference>
<organism evidence="2 3">
    <name type="scientific">Anolis carolinensis</name>
    <name type="common">Green anole</name>
    <name type="synonym">American chameleon</name>
    <dbReference type="NCBI Taxonomy" id="28377"/>
    <lineage>
        <taxon>Eukaryota</taxon>
        <taxon>Metazoa</taxon>
        <taxon>Chordata</taxon>
        <taxon>Craniata</taxon>
        <taxon>Vertebrata</taxon>
        <taxon>Euteleostomi</taxon>
        <taxon>Lepidosauria</taxon>
        <taxon>Squamata</taxon>
        <taxon>Bifurcata</taxon>
        <taxon>Unidentata</taxon>
        <taxon>Episquamata</taxon>
        <taxon>Toxicofera</taxon>
        <taxon>Iguania</taxon>
        <taxon>Dactyloidae</taxon>
        <taxon>Anolis</taxon>
    </lineage>
</organism>
<dbReference type="InterPro" id="IPR029058">
    <property type="entry name" value="AB_hydrolase_fold"/>
</dbReference>
<dbReference type="Proteomes" id="UP000001646">
    <property type="component" value="Chromosome 3"/>
</dbReference>
<dbReference type="Gene3D" id="3.40.50.1820">
    <property type="entry name" value="alpha/beta hydrolase"/>
    <property type="match status" value="1"/>
</dbReference>
<gene>
    <name evidence="2" type="primary">tex30</name>
</gene>
<reference evidence="2 3" key="1">
    <citation type="submission" date="2009-12" db="EMBL/GenBank/DDBJ databases">
        <title>The Genome Sequence of Anolis carolinensis (Green Anole Lizard).</title>
        <authorList>
            <consortium name="The Genome Sequencing Platform"/>
            <person name="Di Palma F."/>
            <person name="Alfoldi J."/>
            <person name="Heiman D."/>
            <person name="Young S."/>
            <person name="Grabherr M."/>
            <person name="Johnson J."/>
            <person name="Lander E.S."/>
            <person name="Lindblad-Toh K."/>
        </authorList>
    </citation>
    <scope>NUCLEOTIDE SEQUENCE [LARGE SCALE GENOMIC DNA]</scope>
    <source>
        <strain evidence="2 3">JBL SC #1</strain>
    </source>
</reference>
<keyword evidence="3" id="KW-1185">Reference proteome</keyword>
<dbReference type="InterPro" id="IPR046879">
    <property type="entry name" value="KANL3/Tex30_Abhydrolase"/>
</dbReference>
<dbReference type="PANTHER" id="PTHR13136">
    <property type="entry name" value="TESTIS DEVELOPMENT PROTEIN PRTD"/>
    <property type="match status" value="1"/>
</dbReference>
<evidence type="ECO:0000313" key="2">
    <source>
        <dbReference type="Ensembl" id="ENSACAP00000023504.1"/>
    </source>
</evidence>
<sequence>MLLRFLSSRGFIFTDCCFDRSVKSANRRASTSTDRRFLLTEETIVKIPFGSKVLDAVLSVPDKILPYAVVLTHGASGDMNCCHLISLAKYLVSHGFLCLRFTCKSLNIIYRTKAYKAVVEYLRSSDAYKLSGIFLGGRSMGSRAATSVTRQADQDNDSFIQGLICLSYPLHRPKLQAKCRDEDLLFIKSPVLFVSGTADEMCDQRLLEDIVVKMKAPMKIHWIEKANHSMAVRGRTMDDILLEVNVQVLSWIREIIE</sequence>
<dbReference type="AlphaFoldDB" id="A0A803SKL4"/>
<dbReference type="GeneTree" id="ENSGT00940000163874"/>
<name>A0A803SKL4_ANOCA</name>
<accession>A0A803SKL4</accession>
<feature type="domain" description="KANL3/Tex30 alpha/beta hydrolase-like" evidence="1">
    <location>
        <begin position="68"/>
        <end position="249"/>
    </location>
</feature>
<dbReference type="InParanoid" id="A0A803SKL4"/>
<evidence type="ECO:0000259" key="1">
    <source>
        <dbReference type="Pfam" id="PF20408"/>
    </source>
</evidence>
<dbReference type="Bgee" id="ENSACAG00000002950">
    <property type="expression patterns" value="Expressed in ovary and 13 other cell types or tissues"/>
</dbReference>
<dbReference type="PANTHER" id="PTHR13136:SF11">
    <property type="entry name" value="TESTIS-EXPRESSED PROTEIN 30"/>
    <property type="match status" value="1"/>
</dbReference>